<dbReference type="GO" id="GO:0005524">
    <property type="term" value="F:ATP binding"/>
    <property type="evidence" value="ECO:0007669"/>
    <property type="project" value="UniProtKB-KW"/>
</dbReference>
<dbReference type="GO" id="GO:0005737">
    <property type="term" value="C:cytoplasm"/>
    <property type="evidence" value="ECO:0007669"/>
    <property type="project" value="TreeGrafter"/>
</dbReference>
<sequence>MRQPTGEAGISPKAWYQAACERAGFVCDTRQIAAIEELEKLWRQLVEFKNRRNQFLGRSLRSPQVPKGLYIWGGVGRGKTFLMDGFYHCLPYRRKRRIHFHNFMVEVHHEMKQLAHESDPLMALADKIERSTRLLCLDEFHVDDIADAMILGRLLGALLERGVVLLTTSNYQPDDLYPHGLQRQNFLPAIALLKRELKVLHLDSDTDFRMLQMVRDPLFMVSGDAKTEEQMRSLFQRLTAGMHSEVGFVEIGQKRIPVRFVAREVVWFDFRELCGGYHDQSDYLELAHRFPTVFVSDIPGMSAENAAEARRFTWLIDVLYDNHVKLVASFETALDELYEAGRNDSESQRIFSRLTEMQTRHYLELPHRTRGVTLGEPHSG</sequence>
<dbReference type="eggNOG" id="COG1485">
    <property type="taxonomic scope" value="Bacteria"/>
</dbReference>
<gene>
    <name evidence="3" type="ordered locus">Slit_1454</name>
</gene>
<dbReference type="AlphaFoldDB" id="D5CRV5"/>
<dbReference type="RefSeq" id="WP_013029589.1">
    <property type="nucleotide sequence ID" value="NC_013959.1"/>
</dbReference>
<keyword evidence="2" id="KW-0067">ATP-binding</keyword>
<proteinExistence type="predicted"/>
<dbReference type="KEGG" id="slt:Slit_1454"/>
<keyword evidence="1" id="KW-0547">Nucleotide-binding</keyword>
<dbReference type="GO" id="GO:0016887">
    <property type="term" value="F:ATP hydrolysis activity"/>
    <property type="evidence" value="ECO:0007669"/>
    <property type="project" value="InterPro"/>
</dbReference>
<dbReference type="STRING" id="580332.Slit_1454"/>
<dbReference type="Proteomes" id="UP000001625">
    <property type="component" value="Chromosome"/>
</dbReference>
<dbReference type="HOGENOM" id="CLU_008681_0_4_4"/>
<evidence type="ECO:0000313" key="3">
    <source>
        <dbReference type="EMBL" id="ADE11691.1"/>
    </source>
</evidence>
<reference evidence="3 4" key="1">
    <citation type="submission" date="2010-03" db="EMBL/GenBank/DDBJ databases">
        <title>Complete sequence of Sideroxydans lithotrophicus ES-1.</title>
        <authorList>
            <consortium name="US DOE Joint Genome Institute"/>
            <person name="Lucas S."/>
            <person name="Copeland A."/>
            <person name="Lapidus A."/>
            <person name="Cheng J.-F."/>
            <person name="Bruce D."/>
            <person name="Goodwin L."/>
            <person name="Pitluck S."/>
            <person name="Munk A.C."/>
            <person name="Detter J.C."/>
            <person name="Han C."/>
            <person name="Tapia R."/>
            <person name="Larimer F."/>
            <person name="Land M."/>
            <person name="Hauser L."/>
            <person name="Kyrpides N."/>
            <person name="Ivanova N."/>
            <person name="Emerson D."/>
            <person name="Woyke T."/>
        </authorList>
    </citation>
    <scope>NUCLEOTIDE SEQUENCE [LARGE SCALE GENOMIC DNA]</scope>
    <source>
        <strain evidence="3 4">ES-1</strain>
    </source>
</reference>
<dbReference type="FunFam" id="3.40.50.300:FF:001254">
    <property type="entry name" value="Cell division protein ZapE"/>
    <property type="match status" value="1"/>
</dbReference>
<dbReference type="NCBIfam" id="NF040713">
    <property type="entry name" value="ZapE"/>
    <property type="match status" value="1"/>
</dbReference>
<dbReference type="InterPro" id="IPR005654">
    <property type="entry name" value="ATPase_AFG1-like"/>
</dbReference>
<evidence type="ECO:0000313" key="4">
    <source>
        <dbReference type="Proteomes" id="UP000001625"/>
    </source>
</evidence>
<evidence type="ECO:0000256" key="2">
    <source>
        <dbReference type="ARBA" id="ARBA00022840"/>
    </source>
</evidence>
<dbReference type="EMBL" id="CP001965">
    <property type="protein sequence ID" value="ADE11691.1"/>
    <property type="molecule type" value="Genomic_DNA"/>
</dbReference>
<keyword evidence="4" id="KW-1185">Reference proteome</keyword>
<accession>D5CRV5</accession>
<dbReference type="InterPro" id="IPR027417">
    <property type="entry name" value="P-loop_NTPase"/>
</dbReference>
<dbReference type="Pfam" id="PF03969">
    <property type="entry name" value="AFG1_ATPase"/>
    <property type="match status" value="1"/>
</dbReference>
<dbReference type="PANTHER" id="PTHR12169">
    <property type="entry name" value="ATPASE N2B"/>
    <property type="match status" value="1"/>
</dbReference>
<dbReference type="Gene3D" id="3.40.50.300">
    <property type="entry name" value="P-loop containing nucleotide triphosphate hydrolases"/>
    <property type="match status" value="1"/>
</dbReference>
<protein>
    <submittedName>
        <fullName evidence="3">AFG1-family ATPase</fullName>
    </submittedName>
</protein>
<dbReference type="PANTHER" id="PTHR12169:SF6">
    <property type="entry name" value="AFG1-LIKE ATPASE"/>
    <property type="match status" value="1"/>
</dbReference>
<name>D5CRV5_SIDLE</name>
<dbReference type="SUPFAM" id="SSF52540">
    <property type="entry name" value="P-loop containing nucleoside triphosphate hydrolases"/>
    <property type="match status" value="1"/>
</dbReference>
<evidence type="ECO:0000256" key="1">
    <source>
        <dbReference type="ARBA" id="ARBA00022741"/>
    </source>
</evidence>
<organism evidence="3 4">
    <name type="scientific">Sideroxydans lithotrophicus (strain ES-1)</name>
    <dbReference type="NCBI Taxonomy" id="580332"/>
    <lineage>
        <taxon>Bacteria</taxon>
        <taxon>Pseudomonadati</taxon>
        <taxon>Pseudomonadota</taxon>
        <taxon>Betaproteobacteria</taxon>
        <taxon>Nitrosomonadales</taxon>
        <taxon>Gallionellaceae</taxon>
        <taxon>Sideroxydans</taxon>
    </lineage>
</organism>